<dbReference type="EMBL" id="CP001348">
    <property type="protein sequence ID" value="ACL74792.1"/>
    <property type="molecule type" value="Genomic_DNA"/>
</dbReference>
<feature type="region of interest" description="Disordered" evidence="1">
    <location>
        <begin position="237"/>
        <end position="275"/>
    </location>
</feature>
<dbReference type="STRING" id="394503.Ccel_0408"/>
<feature type="region of interest" description="Disordered" evidence="1">
    <location>
        <begin position="27"/>
        <end position="71"/>
    </location>
</feature>
<name>B8I5X5_RUMCH</name>
<evidence type="ECO:0000313" key="3">
    <source>
        <dbReference type="EMBL" id="ACL74792.1"/>
    </source>
</evidence>
<dbReference type="InterPro" id="IPR044927">
    <property type="entry name" value="Endonuclea_NS_2"/>
</dbReference>
<dbReference type="Proteomes" id="UP000001349">
    <property type="component" value="Chromosome"/>
</dbReference>
<feature type="domain" description="Type VII secretion system protein EssD-like" evidence="2">
    <location>
        <begin position="104"/>
        <end position="196"/>
    </location>
</feature>
<dbReference type="OrthoDB" id="6289540at2"/>
<evidence type="ECO:0000256" key="1">
    <source>
        <dbReference type="SAM" id="MobiDB-lite"/>
    </source>
</evidence>
<feature type="compositionally biased region" description="Polar residues" evidence="1">
    <location>
        <begin position="29"/>
        <end position="51"/>
    </location>
</feature>
<reference evidence="3 4" key="1">
    <citation type="submission" date="2009-01" db="EMBL/GenBank/DDBJ databases">
        <title>Complete sequence of Clostridium cellulolyticum H10.</title>
        <authorList>
            <consortium name="US DOE Joint Genome Institute"/>
            <person name="Lucas S."/>
            <person name="Copeland A."/>
            <person name="Lapidus A."/>
            <person name="Glavina del Rio T."/>
            <person name="Dalin E."/>
            <person name="Tice H."/>
            <person name="Bruce D."/>
            <person name="Goodwin L."/>
            <person name="Pitluck S."/>
            <person name="Chertkov O."/>
            <person name="Saunders E."/>
            <person name="Brettin T."/>
            <person name="Detter J.C."/>
            <person name="Han C."/>
            <person name="Larimer F."/>
            <person name="Land M."/>
            <person name="Hauser L."/>
            <person name="Kyrpides N."/>
            <person name="Ivanova N."/>
            <person name="Zhou J."/>
            <person name="Richardson P."/>
        </authorList>
    </citation>
    <scope>NUCLEOTIDE SEQUENCE [LARGE SCALE GENOMIC DNA]</scope>
    <source>
        <strain evidence="4">ATCC 35319 / DSM 5812 / JCM 6584 / H10</strain>
    </source>
</reference>
<dbReference type="KEGG" id="cce:Ccel_0408"/>
<dbReference type="Pfam" id="PF13930">
    <property type="entry name" value="Endonuclea_NS_2"/>
    <property type="match status" value="1"/>
</dbReference>
<accession>B8I5X5</accession>
<evidence type="ECO:0000259" key="2">
    <source>
        <dbReference type="Pfam" id="PF13930"/>
    </source>
</evidence>
<feature type="compositionally biased region" description="Basic and acidic residues" evidence="1">
    <location>
        <begin position="260"/>
        <end position="274"/>
    </location>
</feature>
<organism evidence="3 4">
    <name type="scientific">Ruminiclostridium cellulolyticum (strain ATCC 35319 / DSM 5812 / JCM 6584 / H10)</name>
    <name type="common">Clostridium cellulolyticum</name>
    <dbReference type="NCBI Taxonomy" id="394503"/>
    <lineage>
        <taxon>Bacteria</taxon>
        <taxon>Bacillati</taxon>
        <taxon>Bacillota</taxon>
        <taxon>Clostridia</taxon>
        <taxon>Eubacteriales</taxon>
        <taxon>Oscillospiraceae</taxon>
        <taxon>Ruminiclostridium</taxon>
    </lineage>
</organism>
<protein>
    <recommendedName>
        <fullName evidence="2">Type VII secretion system protein EssD-like domain-containing protein</fullName>
    </recommendedName>
</protein>
<dbReference type="RefSeq" id="WP_012634855.1">
    <property type="nucleotide sequence ID" value="NC_011898.1"/>
</dbReference>
<evidence type="ECO:0000313" key="4">
    <source>
        <dbReference type="Proteomes" id="UP000001349"/>
    </source>
</evidence>
<sequence precursor="true">MRNYIIAFLVIIALLTGCSVENLPERNESTSTLTKNSASLTSASPSENKTNIPGKATVQEPSKPIESAPTEGKYKEIKVAGGDTSGTRKPMVVVDIGYGSRVYWAYTNKFGQLIRVTAKEIILQDAKTEPVLKNGRYYPDEAKVPGTERADLDQGHVIADSLGGVSNAYNITPQNSVLNRHGDQAYMEKNIRDAGGCTNFEAIITYPNTKTQIPSHYRYTYTIKGNVIKDDFANVDPDEANKSLNEKPKETPKTTPKPSTTDKNHNIDSIDKNHNGKVSIAEAKAAGFKMPITKDHWLYKYMDDRDGDGMVGE</sequence>
<keyword evidence="4" id="KW-1185">Reference proteome</keyword>
<proteinExistence type="predicted"/>
<gene>
    <name evidence="3" type="ordered locus">Ccel_0408</name>
</gene>
<dbReference type="AlphaFoldDB" id="B8I5X5"/>
<dbReference type="eggNOG" id="ENOG502Z81X">
    <property type="taxonomic scope" value="Bacteria"/>
</dbReference>
<dbReference type="PROSITE" id="PS51257">
    <property type="entry name" value="PROKAR_LIPOPROTEIN"/>
    <property type="match status" value="1"/>
</dbReference>
<dbReference type="HOGENOM" id="CLU_078482_0_0_9"/>
<feature type="compositionally biased region" description="Basic and acidic residues" evidence="1">
    <location>
        <begin position="239"/>
        <end position="252"/>
    </location>
</feature>